<comment type="caution">
    <text evidence="2">The sequence shown here is derived from an EMBL/GenBank/DDBJ whole genome shotgun (WGS) entry which is preliminary data.</text>
</comment>
<evidence type="ECO:0000313" key="3">
    <source>
        <dbReference type="Proteomes" id="UP000292958"/>
    </source>
</evidence>
<gene>
    <name evidence="2" type="ORF">BDD14_0764</name>
</gene>
<organism evidence="2 3">
    <name type="scientific">Edaphobacter modestus</name>
    <dbReference type="NCBI Taxonomy" id="388466"/>
    <lineage>
        <taxon>Bacteria</taxon>
        <taxon>Pseudomonadati</taxon>
        <taxon>Acidobacteriota</taxon>
        <taxon>Terriglobia</taxon>
        <taxon>Terriglobales</taxon>
        <taxon>Acidobacteriaceae</taxon>
        <taxon>Edaphobacter</taxon>
    </lineage>
</organism>
<dbReference type="Pfam" id="PF12704">
    <property type="entry name" value="MacB_PCD"/>
    <property type="match status" value="1"/>
</dbReference>
<dbReference type="EMBL" id="SHKW01000001">
    <property type="protein sequence ID" value="RZU39384.1"/>
    <property type="molecule type" value="Genomic_DNA"/>
</dbReference>
<protein>
    <submittedName>
        <fullName evidence="2">MacB-like protein</fullName>
    </submittedName>
</protein>
<evidence type="ECO:0000259" key="1">
    <source>
        <dbReference type="Pfam" id="PF12704"/>
    </source>
</evidence>
<sequence>MIQSRTRTFTQSSGRSLNLLITAQITLTCILLSVAAAAFAGFRHLTSMKLGYDPHNVGFIGLPLKPNPTKNHQAYARYIEQLTNTVASVQGVISVGILSSGIPPSQPFGGLGLPASFDIFGQKPSEPLHALVQLVSPAYFDTLRISLLQGRLWTPDENRRGDFVAVVNQTFVDRYMTGRAVLGQQVRTDALKNDGRPASITSPESDGWRQIIGVVADSRNDGLERPAAPGDLRPSHRLHVESCTDLLPLDHRTTKP</sequence>
<dbReference type="AlphaFoldDB" id="A0A4Q7YQF2"/>
<keyword evidence="3" id="KW-1185">Reference proteome</keyword>
<dbReference type="InterPro" id="IPR025857">
    <property type="entry name" value="MacB_PCD"/>
</dbReference>
<evidence type="ECO:0000313" key="2">
    <source>
        <dbReference type="EMBL" id="RZU39384.1"/>
    </source>
</evidence>
<accession>A0A4Q7YQF2</accession>
<feature type="domain" description="MacB-like periplasmic core" evidence="1">
    <location>
        <begin position="126"/>
        <end position="218"/>
    </location>
</feature>
<name>A0A4Q7YQF2_9BACT</name>
<dbReference type="Proteomes" id="UP000292958">
    <property type="component" value="Unassembled WGS sequence"/>
</dbReference>
<dbReference type="OrthoDB" id="101903at2"/>
<proteinExistence type="predicted"/>
<reference evidence="2 3" key="1">
    <citation type="submission" date="2019-02" db="EMBL/GenBank/DDBJ databases">
        <title>Genomic Encyclopedia of Archaeal and Bacterial Type Strains, Phase II (KMG-II): from individual species to whole genera.</title>
        <authorList>
            <person name="Goeker M."/>
        </authorList>
    </citation>
    <scope>NUCLEOTIDE SEQUENCE [LARGE SCALE GENOMIC DNA]</scope>
    <source>
        <strain evidence="2 3">DSM 18101</strain>
    </source>
</reference>
<dbReference type="RefSeq" id="WP_130417603.1">
    <property type="nucleotide sequence ID" value="NZ_SHKW01000001.1"/>
</dbReference>